<dbReference type="Proteomes" id="UP000813385">
    <property type="component" value="Unassembled WGS sequence"/>
</dbReference>
<evidence type="ECO:0000313" key="9">
    <source>
        <dbReference type="EMBL" id="KAH7347556.1"/>
    </source>
</evidence>
<keyword evidence="10" id="KW-1185">Reference proteome</keyword>
<evidence type="ECO:0000313" key="10">
    <source>
        <dbReference type="Proteomes" id="UP000813385"/>
    </source>
</evidence>
<protein>
    <recommendedName>
        <fullName evidence="8">Rhodopsin domain-containing protein</fullName>
    </recommendedName>
</protein>
<feature type="transmembrane region" description="Helical" evidence="7">
    <location>
        <begin position="218"/>
        <end position="238"/>
    </location>
</feature>
<name>A0A8K0T5I5_9PEZI</name>
<feature type="transmembrane region" description="Helical" evidence="7">
    <location>
        <begin position="96"/>
        <end position="121"/>
    </location>
</feature>
<keyword evidence="4 7" id="KW-0472">Membrane</keyword>
<dbReference type="OrthoDB" id="5283415at2759"/>
<organism evidence="9 10">
    <name type="scientific">Plectosphaerella cucumerina</name>
    <dbReference type="NCBI Taxonomy" id="40658"/>
    <lineage>
        <taxon>Eukaryota</taxon>
        <taxon>Fungi</taxon>
        <taxon>Dikarya</taxon>
        <taxon>Ascomycota</taxon>
        <taxon>Pezizomycotina</taxon>
        <taxon>Sordariomycetes</taxon>
        <taxon>Hypocreomycetidae</taxon>
        <taxon>Glomerellales</taxon>
        <taxon>Plectosphaerellaceae</taxon>
        <taxon>Plectosphaerella</taxon>
    </lineage>
</organism>
<dbReference type="InterPro" id="IPR049326">
    <property type="entry name" value="Rhodopsin_dom_fungi"/>
</dbReference>
<comment type="similarity">
    <text evidence="5">Belongs to the SAT4 family.</text>
</comment>
<keyword evidence="2 7" id="KW-0812">Transmembrane</keyword>
<evidence type="ECO:0000259" key="8">
    <source>
        <dbReference type="Pfam" id="PF20684"/>
    </source>
</evidence>
<keyword evidence="3 7" id="KW-1133">Transmembrane helix</keyword>
<dbReference type="GO" id="GO:0016020">
    <property type="term" value="C:membrane"/>
    <property type="evidence" value="ECO:0007669"/>
    <property type="project" value="UniProtKB-SubCell"/>
</dbReference>
<dbReference type="PANTHER" id="PTHR33048:SF129">
    <property type="entry name" value="INTEGRAL MEMBRANE PROTEIN-RELATED"/>
    <property type="match status" value="1"/>
</dbReference>
<comment type="subcellular location">
    <subcellularLocation>
        <location evidence="1">Membrane</location>
        <topology evidence="1">Multi-pass membrane protein</topology>
    </subcellularLocation>
</comment>
<feature type="transmembrane region" description="Helical" evidence="7">
    <location>
        <begin position="258"/>
        <end position="279"/>
    </location>
</feature>
<dbReference type="AlphaFoldDB" id="A0A8K0T5I5"/>
<feature type="transmembrane region" description="Helical" evidence="7">
    <location>
        <begin position="20"/>
        <end position="42"/>
    </location>
</feature>
<dbReference type="InterPro" id="IPR052337">
    <property type="entry name" value="SAT4-like"/>
</dbReference>
<dbReference type="PANTHER" id="PTHR33048">
    <property type="entry name" value="PTH11-LIKE INTEGRAL MEMBRANE PROTEIN (AFU_ORTHOLOGUE AFUA_5G11245)"/>
    <property type="match status" value="1"/>
</dbReference>
<sequence length="393" mass="44091">MFRPPHGDVLQIPTPPLQRTALIIIFIFPAFSILFYSLRCYGRVSTRHFGLDDWLCGMALLFALLMTPCMFMYIKLGYFGWRAVDVPEDYDMAPGLWWNFLVQMFYNPVLALVKASILVFLSRLGGHRTSVRNCIIALHCLNTGHAVSVFFTALLQCLPMEANWNFMLRFDPNSDVRCIDNSFHVIASCLTILTDFLILALPFWIFLGLRMPWAAKMAVIGVFLMGSVVAVVGIIRVIDIYKLFFTTFDPTVDHFHNIILVYSNVEVNLAIICACIPALRPLFRRWFPSLFGGSSANSGQPFSGHTFGSSTRGDASARGTNNITLKSLRSDGSHRTEIRGSSPTGSEEEIMTYNGIIRTTNVNVAYENASLSESRFSGEEKSARRLKSGQDMI</sequence>
<feature type="domain" description="Rhodopsin" evidence="8">
    <location>
        <begin position="38"/>
        <end position="285"/>
    </location>
</feature>
<evidence type="ECO:0000256" key="7">
    <source>
        <dbReference type="SAM" id="Phobius"/>
    </source>
</evidence>
<comment type="caution">
    <text evidence="9">The sequence shown here is derived from an EMBL/GenBank/DDBJ whole genome shotgun (WGS) entry which is preliminary data.</text>
</comment>
<proteinExistence type="inferred from homology"/>
<dbReference type="EMBL" id="JAGPXD010000007">
    <property type="protein sequence ID" value="KAH7347556.1"/>
    <property type="molecule type" value="Genomic_DNA"/>
</dbReference>
<evidence type="ECO:0000256" key="6">
    <source>
        <dbReference type="SAM" id="MobiDB-lite"/>
    </source>
</evidence>
<evidence type="ECO:0000256" key="1">
    <source>
        <dbReference type="ARBA" id="ARBA00004141"/>
    </source>
</evidence>
<feature type="region of interest" description="Disordered" evidence="6">
    <location>
        <begin position="330"/>
        <end position="349"/>
    </location>
</feature>
<accession>A0A8K0T5I5</accession>
<feature type="transmembrane region" description="Helical" evidence="7">
    <location>
        <begin position="133"/>
        <end position="155"/>
    </location>
</feature>
<evidence type="ECO:0000256" key="4">
    <source>
        <dbReference type="ARBA" id="ARBA00023136"/>
    </source>
</evidence>
<reference evidence="9" key="1">
    <citation type="journal article" date="2021" name="Nat. Commun.">
        <title>Genetic determinants of endophytism in the Arabidopsis root mycobiome.</title>
        <authorList>
            <person name="Mesny F."/>
            <person name="Miyauchi S."/>
            <person name="Thiergart T."/>
            <person name="Pickel B."/>
            <person name="Atanasova L."/>
            <person name="Karlsson M."/>
            <person name="Huettel B."/>
            <person name="Barry K.W."/>
            <person name="Haridas S."/>
            <person name="Chen C."/>
            <person name="Bauer D."/>
            <person name="Andreopoulos W."/>
            <person name="Pangilinan J."/>
            <person name="LaButti K."/>
            <person name="Riley R."/>
            <person name="Lipzen A."/>
            <person name="Clum A."/>
            <person name="Drula E."/>
            <person name="Henrissat B."/>
            <person name="Kohler A."/>
            <person name="Grigoriev I.V."/>
            <person name="Martin F.M."/>
            <person name="Hacquard S."/>
        </authorList>
    </citation>
    <scope>NUCLEOTIDE SEQUENCE</scope>
    <source>
        <strain evidence="9">MPI-CAGE-AT-0016</strain>
    </source>
</reference>
<evidence type="ECO:0000256" key="2">
    <source>
        <dbReference type="ARBA" id="ARBA00022692"/>
    </source>
</evidence>
<gene>
    <name evidence="9" type="ORF">B0T11DRAFT_302749</name>
</gene>
<feature type="transmembrane region" description="Helical" evidence="7">
    <location>
        <begin position="54"/>
        <end position="76"/>
    </location>
</feature>
<evidence type="ECO:0000256" key="3">
    <source>
        <dbReference type="ARBA" id="ARBA00022989"/>
    </source>
</evidence>
<feature type="transmembrane region" description="Helical" evidence="7">
    <location>
        <begin position="183"/>
        <end position="206"/>
    </location>
</feature>
<evidence type="ECO:0000256" key="5">
    <source>
        <dbReference type="ARBA" id="ARBA00038359"/>
    </source>
</evidence>
<dbReference type="Pfam" id="PF20684">
    <property type="entry name" value="Fung_rhodopsin"/>
    <property type="match status" value="1"/>
</dbReference>